<gene>
    <name evidence="1" type="ORF">D5R81_12715</name>
</gene>
<dbReference type="Proteomes" id="UP000273022">
    <property type="component" value="Unassembled WGS sequence"/>
</dbReference>
<reference evidence="1 2" key="1">
    <citation type="submission" date="2018-09" db="EMBL/GenBank/DDBJ databases">
        <title>Phylogeny of the Shewanellaceae, and recommendation for two new genera, Pseudoshewanella and Parashewanella.</title>
        <authorList>
            <person name="Wang G."/>
        </authorList>
    </citation>
    <scope>NUCLEOTIDE SEQUENCE [LARGE SCALE GENOMIC DNA]</scope>
    <source>
        <strain evidence="1 2">KCTC 22492</strain>
    </source>
</reference>
<dbReference type="InterPro" id="IPR019292">
    <property type="entry name" value="McrC"/>
</dbReference>
<keyword evidence="1" id="KW-0378">Hydrolase</keyword>
<sequence length="430" mass="50390">MQKQQSNIIVREYALLVVGDKYKNIDLHSIPNTAFEWLLLNSQSNDATERNLIRVTQYKKQLAIKVLNFVGVLETPCGTRIEVLPKTSVSDDINDIIQSRKTLLKMLSAVHKIKLYQFEQTQLEILRRPLFETLIGQFLENVAHLVKRGIRSQYQRTHSETRFLKGRLLTHKQLLQRPGKQHFFHIEHDIFTADRAENRLVHSALAQVLNWSQSTFNQKLARELLFVFSEIPKSKNHTNDFRKWSSERSLSHYSPLKPWCELILSYQSPIAMSGKSSGLSFLFPMEVLFEKYVALELAKYLPKNLKLKEQAQSKSLLRHNGEDWFKLKPDMVIYEGKKIRAVLDTKWKLLNSSKNTAKHKYDLSQSDMYQMHAYGEKYLDGTGKLFLIYPKHKRFDEELQEFTFKDNLTLNICPFDLNDEDHKQFLNKLG</sequence>
<keyword evidence="2" id="KW-1185">Reference proteome</keyword>
<dbReference type="GO" id="GO:0004519">
    <property type="term" value="F:endonuclease activity"/>
    <property type="evidence" value="ECO:0007669"/>
    <property type="project" value="UniProtKB-KW"/>
</dbReference>
<dbReference type="EMBL" id="QYYH01000078">
    <property type="protein sequence ID" value="RJY11940.1"/>
    <property type="molecule type" value="Genomic_DNA"/>
</dbReference>
<comment type="caution">
    <text evidence="1">The sequence shown here is derived from an EMBL/GenBank/DDBJ whole genome shotgun (WGS) entry which is preliminary data.</text>
</comment>
<organism evidence="1 2">
    <name type="scientific">Parashewanella spongiae</name>
    <dbReference type="NCBI Taxonomy" id="342950"/>
    <lineage>
        <taxon>Bacteria</taxon>
        <taxon>Pseudomonadati</taxon>
        <taxon>Pseudomonadota</taxon>
        <taxon>Gammaproteobacteria</taxon>
        <taxon>Alteromonadales</taxon>
        <taxon>Shewanellaceae</taxon>
        <taxon>Parashewanella</taxon>
    </lineage>
</organism>
<dbReference type="Pfam" id="PF10117">
    <property type="entry name" value="McrBC"/>
    <property type="match status" value="1"/>
</dbReference>
<dbReference type="AlphaFoldDB" id="A0A3A6U343"/>
<keyword evidence="1" id="KW-0540">Nuclease</keyword>
<evidence type="ECO:0000313" key="1">
    <source>
        <dbReference type="EMBL" id="RJY11940.1"/>
    </source>
</evidence>
<keyword evidence="1" id="KW-0255">Endonuclease</keyword>
<dbReference type="PANTHER" id="PTHR38733">
    <property type="entry name" value="PROTEIN MCRC"/>
    <property type="match status" value="1"/>
</dbReference>
<dbReference type="PANTHER" id="PTHR38733:SF1">
    <property type="entry name" value="TYPE IV METHYL-DIRECTED RESTRICTION ENZYME ECOKMCRBC"/>
    <property type="match status" value="1"/>
</dbReference>
<dbReference type="RefSeq" id="WP_121854013.1">
    <property type="nucleotide sequence ID" value="NZ_CP037952.1"/>
</dbReference>
<evidence type="ECO:0000313" key="2">
    <source>
        <dbReference type="Proteomes" id="UP000273022"/>
    </source>
</evidence>
<name>A0A3A6U343_9GAMM</name>
<proteinExistence type="predicted"/>
<protein>
    <submittedName>
        <fullName evidence="1">Restriction endonuclease</fullName>
    </submittedName>
</protein>
<dbReference type="OrthoDB" id="307209at2"/>
<accession>A0A3A6U343</accession>